<evidence type="ECO:0000313" key="2">
    <source>
        <dbReference type="EMBL" id="MFC6890437.1"/>
    </source>
</evidence>
<evidence type="ECO:0000256" key="1">
    <source>
        <dbReference type="SAM" id="Phobius"/>
    </source>
</evidence>
<keyword evidence="1" id="KW-0812">Transmembrane</keyword>
<proteinExistence type="predicted"/>
<dbReference type="EMBL" id="JBHSXI010000023">
    <property type="protein sequence ID" value="MFC6890437.1"/>
    <property type="molecule type" value="Genomic_DNA"/>
</dbReference>
<gene>
    <name evidence="2" type="ORF">ACFQEY_15695</name>
</gene>
<dbReference type="RefSeq" id="WP_379770374.1">
    <property type="nucleotide sequence ID" value="NZ_JBHSXI010000023.1"/>
</dbReference>
<accession>A0ABD5UQT9</accession>
<feature type="transmembrane region" description="Helical" evidence="1">
    <location>
        <begin position="37"/>
        <end position="56"/>
    </location>
</feature>
<protein>
    <submittedName>
        <fullName evidence="2">XapX domain-containing protein</fullName>
    </submittedName>
</protein>
<comment type="caution">
    <text evidence="2">The sequence shown here is derived from an EMBL/GenBank/DDBJ whole genome shotgun (WGS) entry which is preliminary data.</text>
</comment>
<dbReference type="NCBIfam" id="TIGR03510">
    <property type="entry name" value="XapX"/>
    <property type="match status" value="1"/>
</dbReference>
<keyword evidence="1" id="KW-0472">Membrane</keyword>
<keyword evidence="1" id="KW-1133">Transmembrane helix</keyword>
<evidence type="ECO:0000313" key="3">
    <source>
        <dbReference type="Proteomes" id="UP001596333"/>
    </source>
</evidence>
<sequence>MSSTPVLTVAALVVGVTVGALFAFLRVPIPAPPELPGVIAIVGIYLGFKAVGYAGYGFDLLDSLGL</sequence>
<dbReference type="Proteomes" id="UP001596333">
    <property type="component" value="Unassembled WGS sequence"/>
</dbReference>
<keyword evidence="3" id="KW-1185">Reference proteome</keyword>
<reference evidence="2 3" key="1">
    <citation type="journal article" date="2019" name="Int. J. Syst. Evol. Microbiol.">
        <title>The Global Catalogue of Microorganisms (GCM) 10K type strain sequencing project: providing services to taxonomists for standard genome sequencing and annotation.</title>
        <authorList>
            <consortium name="The Broad Institute Genomics Platform"/>
            <consortium name="The Broad Institute Genome Sequencing Center for Infectious Disease"/>
            <person name="Wu L."/>
            <person name="Ma J."/>
        </authorList>
    </citation>
    <scope>NUCLEOTIDE SEQUENCE [LARGE SCALE GENOMIC DNA]</scope>
    <source>
        <strain evidence="2 3">Y73</strain>
    </source>
</reference>
<dbReference type="InterPro" id="IPR020017">
    <property type="entry name" value="XapX_domain"/>
</dbReference>
<feature type="transmembrane region" description="Helical" evidence="1">
    <location>
        <begin position="6"/>
        <end position="25"/>
    </location>
</feature>
<organism evidence="2 3">
    <name type="scientific">Halorubrum trueperi</name>
    <dbReference type="NCBI Taxonomy" id="2004704"/>
    <lineage>
        <taxon>Archaea</taxon>
        <taxon>Methanobacteriati</taxon>
        <taxon>Methanobacteriota</taxon>
        <taxon>Stenosarchaea group</taxon>
        <taxon>Halobacteria</taxon>
        <taxon>Halobacteriales</taxon>
        <taxon>Haloferacaceae</taxon>
        <taxon>Halorubrum</taxon>
    </lineage>
</organism>
<name>A0ABD5UQT9_9EURY</name>
<dbReference type="AlphaFoldDB" id="A0ABD5UQT9"/>